<protein>
    <recommendedName>
        <fullName evidence="1">Tesmin/TSO1-like CXC domain-containing protein</fullName>
    </recommendedName>
</protein>
<dbReference type="AlphaFoldDB" id="A0ABD0LEF7"/>
<dbReference type="InterPro" id="IPR033467">
    <property type="entry name" value="Tesmin/TSO1-like_CXC"/>
</dbReference>
<dbReference type="Proteomes" id="UP001519460">
    <property type="component" value="Unassembled WGS sequence"/>
</dbReference>
<proteinExistence type="predicted"/>
<sequence>MSAPSPLGHGWKLDAEDASASPVLTVEWMTAAPAYSSVLELVKCGCKKETCSSKRCGCQNAGLPCTDLRQCMQCENRYSFEVDQFGSQESDFSSDDDDDIID</sequence>
<evidence type="ECO:0000313" key="2">
    <source>
        <dbReference type="EMBL" id="KAK7497551.1"/>
    </source>
</evidence>
<dbReference type="SMART" id="SM01114">
    <property type="entry name" value="CXC"/>
    <property type="match status" value="1"/>
</dbReference>
<organism evidence="2 3">
    <name type="scientific">Batillaria attramentaria</name>
    <dbReference type="NCBI Taxonomy" id="370345"/>
    <lineage>
        <taxon>Eukaryota</taxon>
        <taxon>Metazoa</taxon>
        <taxon>Spiralia</taxon>
        <taxon>Lophotrochozoa</taxon>
        <taxon>Mollusca</taxon>
        <taxon>Gastropoda</taxon>
        <taxon>Caenogastropoda</taxon>
        <taxon>Sorbeoconcha</taxon>
        <taxon>Cerithioidea</taxon>
        <taxon>Batillariidae</taxon>
        <taxon>Batillaria</taxon>
    </lineage>
</organism>
<evidence type="ECO:0000313" key="3">
    <source>
        <dbReference type="Proteomes" id="UP001519460"/>
    </source>
</evidence>
<gene>
    <name evidence="2" type="ORF">BaRGS_00011191</name>
</gene>
<keyword evidence="3" id="KW-1185">Reference proteome</keyword>
<dbReference type="EMBL" id="JACVVK020000057">
    <property type="protein sequence ID" value="KAK7497551.1"/>
    <property type="molecule type" value="Genomic_DNA"/>
</dbReference>
<reference evidence="2 3" key="1">
    <citation type="journal article" date="2023" name="Sci. Data">
        <title>Genome assembly of the Korean intertidal mud-creeper Batillaria attramentaria.</title>
        <authorList>
            <person name="Patra A.K."/>
            <person name="Ho P.T."/>
            <person name="Jun S."/>
            <person name="Lee S.J."/>
            <person name="Kim Y."/>
            <person name="Won Y.J."/>
        </authorList>
    </citation>
    <scope>NUCLEOTIDE SEQUENCE [LARGE SCALE GENOMIC DNA]</scope>
    <source>
        <strain evidence="2">Wonlab-2016</strain>
    </source>
</reference>
<evidence type="ECO:0000259" key="1">
    <source>
        <dbReference type="SMART" id="SM01114"/>
    </source>
</evidence>
<feature type="domain" description="Tesmin/TSO1-like CXC" evidence="1">
    <location>
        <begin position="39"/>
        <end position="80"/>
    </location>
</feature>
<name>A0ABD0LEF7_9CAEN</name>
<comment type="caution">
    <text evidence="2">The sequence shown here is derived from an EMBL/GenBank/DDBJ whole genome shotgun (WGS) entry which is preliminary data.</text>
</comment>
<accession>A0ABD0LEF7</accession>